<keyword evidence="2" id="KW-0804">Transcription</keyword>
<dbReference type="GO" id="GO:0003676">
    <property type="term" value="F:nucleic acid binding"/>
    <property type="evidence" value="ECO:0007669"/>
    <property type="project" value="InterPro"/>
</dbReference>
<keyword evidence="3" id="KW-0809">Transit peptide</keyword>
<dbReference type="SMART" id="SM00733">
    <property type="entry name" value="Mterf"/>
    <property type="match status" value="5"/>
</dbReference>
<keyword evidence="2" id="KW-0806">Transcription termination</keyword>
<dbReference type="GO" id="GO:0006353">
    <property type="term" value="P:DNA-templated transcription termination"/>
    <property type="evidence" value="ECO:0007669"/>
    <property type="project" value="UniProtKB-KW"/>
</dbReference>
<dbReference type="Proteomes" id="UP000663760">
    <property type="component" value="Chromosome 5"/>
</dbReference>
<evidence type="ECO:0000313" key="4">
    <source>
        <dbReference type="EMBL" id="CAA7396068.1"/>
    </source>
</evidence>
<keyword evidence="5" id="KW-1185">Reference proteome</keyword>
<dbReference type="Pfam" id="PF02536">
    <property type="entry name" value="mTERF"/>
    <property type="match status" value="1"/>
</dbReference>
<proteinExistence type="inferred from homology"/>
<dbReference type="AlphaFoldDB" id="A0A7I8KG57"/>
<dbReference type="FunFam" id="1.25.70.10:FF:000001">
    <property type="entry name" value="Mitochondrial transcription termination factor-like"/>
    <property type="match status" value="1"/>
</dbReference>
<gene>
    <name evidence="4" type="ORF">SI8410_05006731</name>
</gene>
<accession>A0A7I8KG57</accession>
<keyword evidence="2" id="KW-0805">Transcription regulation</keyword>
<comment type="similarity">
    <text evidence="1">Belongs to the mTERF family.</text>
</comment>
<dbReference type="OrthoDB" id="637682at2759"/>
<protein>
    <submittedName>
        <fullName evidence="4">Uncharacterized protein</fullName>
    </submittedName>
</protein>
<evidence type="ECO:0000256" key="3">
    <source>
        <dbReference type="ARBA" id="ARBA00022946"/>
    </source>
</evidence>
<name>A0A7I8KG57_SPIIN</name>
<evidence type="ECO:0000256" key="1">
    <source>
        <dbReference type="ARBA" id="ARBA00007692"/>
    </source>
</evidence>
<dbReference type="Gene3D" id="1.25.70.10">
    <property type="entry name" value="Transcription termination factor 3, mitochondrial"/>
    <property type="match status" value="1"/>
</dbReference>
<dbReference type="InterPro" id="IPR038538">
    <property type="entry name" value="MTERF_sf"/>
</dbReference>
<evidence type="ECO:0000313" key="5">
    <source>
        <dbReference type="Proteomes" id="UP000663760"/>
    </source>
</evidence>
<dbReference type="InterPro" id="IPR003690">
    <property type="entry name" value="MTERF"/>
</dbReference>
<organism evidence="4 5">
    <name type="scientific">Spirodela intermedia</name>
    <name type="common">Intermediate duckweed</name>
    <dbReference type="NCBI Taxonomy" id="51605"/>
    <lineage>
        <taxon>Eukaryota</taxon>
        <taxon>Viridiplantae</taxon>
        <taxon>Streptophyta</taxon>
        <taxon>Embryophyta</taxon>
        <taxon>Tracheophyta</taxon>
        <taxon>Spermatophyta</taxon>
        <taxon>Magnoliopsida</taxon>
        <taxon>Liliopsida</taxon>
        <taxon>Araceae</taxon>
        <taxon>Lemnoideae</taxon>
        <taxon>Spirodela</taxon>
    </lineage>
</organism>
<evidence type="ECO:0000256" key="2">
    <source>
        <dbReference type="ARBA" id="ARBA00022472"/>
    </source>
</evidence>
<sequence>MLLRGTLSCPWARITVGDGRKSFIHGRSVGCITVRPQSSPRLFSAGATRVEAAVPPSMVGFLVSSCGLSPDEATRASKRLPSVRSPSNPDAVLTFLKLKGFDEEQIKKIVCSRPQLLCADVERTLEPKFRVLEEIGFRGPSLFDVIKQNNRFLCCSQDKVILPNISLLMRDCGISGARILKILKRSSWVVSRSTGSLQELIVRVEELGFNRDSRMFEYALCALSKYKRSTVASKLERFARFGWTDEEILRAMRLAPVLLTLSDNKLKKSMEFLMGVAGLKPACIASYPVMLMFSLEKRVMPRYRVMELLKSKGLPGGKLDYASALRLSEARFLTKFVFPHVEAHPELEEVYGPAAPPKETPDTIAG</sequence>
<dbReference type="EMBL" id="LR746268">
    <property type="protein sequence ID" value="CAA7396068.1"/>
    <property type="molecule type" value="Genomic_DNA"/>
</dbReference>
<reference evidence="4" key="1">
    <citation type="submission" date="2020-02" db="EMBL/GenBank/DDBJ databases">
        <authorList>
            <person name="Scholz U."/>
            <person name="Mascher M."/>
            <person name="Fiebig A."/>
        </authorList>
    </citation>
    <scope>NUCLEOTIDE SEQUENCE</scope>
</reference>
<dbReference type="PANTHER" id="PTHR13068:SF236">
    <property type="entry name" value="OS02G0749800 PROTEIN"/>
    <property type="match status" value="1"/>
</dbReference>
<dbReference type="PANTHER" id="PTHR13068">
    <property type="entry name" value="CGI-12 PROTEIN-RELATED"/>
    <property type="match status" value="1"/>
</dbReference>